<dbReference type="PROSITE" id="PS50932">
    <property type="entry name" value="HTH_LACI_2"/>
    <property type="match status" value="1"/>
</dbReference>
<accession>F5YNB2</accession>
<dbReference type="Gene3D" id="1.10.260.40">
    <property type="entry name" value="lambda repressor-like DNA-binding domains"/>
    <property type="match status" value="1"/>
</dbReference>
<reference evidence="5 6" key="2">
    <citation type="journal article" date="2011" name="ISME J.">
        <title>RNA-seq reveals cooperative metabolic interactions between two termite-gut spirochete species in co-culture.</title>
        <authorList>
            <person name="Rosenthal A.Z."/>
            <person name="Matson E.G."/>
            <person name="Eldar A."/>
            <person name="Leadbetter J.R."/>
        </authorList>
    </citation>
    <scope>NUCLEOTIDE SEQUENCE [LARGE SCALE GENOMIC DNA]</scope>
    <source>
        <strain evidence="6">ATCC BAA-887 / DSM 12427 / ZAS-2</strain>
    </source>
</reference>
<dbReference type="SUPFAM" id="SSF47413">
    <property type="entry name" value="lambda repressor-like DNA-binding domains"/>
    <property type="match status" value="1"/>
</dbReference>
<dbReference type="GO" id="GO:0003700">
    <property type="term" value="F:DNA-binding transcription factor activity"/>
    <property type="evidence" value="ECO:0007669"/>
    <property type="project" value="TreeGrafter"/>
</dbReference>
<protein>
    <submittedName>
        <fullName evidence="5">Putative periplasmic binding proteins and sugar binding domain of the LacI family</fullName>
    </submittedName>
</protein>
<dbReference type="Gene3D" id="3.40.50.2300">
    <property type="match status" value="2"/>
</dbReference>
<dbReference type="eggNOG" id="COG1609">
    <property type="taxonomic scope" value="Bacteria"/>
</dbReference>
<evidence type="ECO:0000313" key="6">
    <source>
        <dbReference type="Proteomes" id="UP000009223"/>
    </source>
</evidence>
<organism evidence="5 6">
    <name type="scientific">Treponema primitia (strain ATCC BAA-887 / DSM 12427 / ZAS-2)</name>
    <dbReference type="NCBI Taxonomy" id="545694"/>
    <lineage>
        <taxon>Bacteria</taxon>
        <taxon>Pseudomonadati</taxon>
        <taxon>Spirochaetota</taxon>
        <taxon>Spirochaetia</taxon>
        <taxon>Spirochaetales</taxon>
        <taxon>Treponemataceae</taxon>
        <taxon>Treponema</taxon>
    </lineage>
</organism>
<name>F5YNB2_TREPZ</name>
<dbReference type="InterPro" id="IPR025997">
    <property type="entry name" value="SBP_2_dom"/>
</dbReference>
<dbReference type="SMART" id="SM00354">
    <property type="entry name" value="HTH_LACI"/>
    <property type="match status" value="1"/>
</dbReference>
<dbReference type="PANTHER" id="PTHR30146">
    <property type="entry name" value="LACI-RELATED TRANSCRIPTIONAL REPRESSOR"/>
    <property type="match status" value="1"/>
</dbReference>
<dbReference type="GO" id="GO:0000976">
    <property type="term" value="F:transcription cis-regulatory region binding"/>
    <property type="evidence" value="ECO:0007669"/>
    <property type="project" value="TreeGrafter"/>
</dbReference>
<sequence length="343" mass="38568">MAITIKEIASLAGVSRGTVDRVLHNRGRVNAEVRKRVQAIVQKLEYKPSRAAKQLAVQKQKLKFGIICRSDVRGFWSELLIGVDKITTELAEYEVKVLRRFFNYFRPEEHLALIDELYAEGISALAIVPLNDPSVRERLFQLKAAGITVVVLNSEIEGFEPFCYVGNDYYKSGRTAAGLLHLFARGKYQNIAVLKGTHYMMSHQQRIAGFMSELKALGTRCVVTEEADIIMDPVFTYEKTMILLKEHPDIDAIFTVAGNAIPVCQAIKDLGLIGRIIHISFDLIPAAKLCLIEGSMTAVIGQEAYRQGYLPLKVLFDYLVCGIEPEERHILTHNEIFIKQNSL</sequence>
<dbReference type="AlphaFoldDB" id="F5YNB2"/>
<dbReference type="RefSeq" id="WP_015706380.1">
    <property type="nucleotide sequence ID" value="NC_015578.1"/>
</dbReference>
<feature type="domain" description="HTH lacI-type" evidence="4">
    <location>
        <begin position="3"/>
        <end position="57"/>
    </location>
</feature>
<dbReference type="InterPro" id="IPR028082">
    <property type="entry name" value="Peripla_BP_I"/>
</dbReference>
<dbReference type="PANTHER" id="PTHR30146:SF152">
    <property type="entry name" value="TRANSCRIPTIONAL REGULATORY PROTEIN"/>
    <property type="match status" value="1"/>
</dbReference>
<dbReference type="Pfam" id="PF00356">
    <property type="entry name" value="LacI"/>
    <property type="match status" value="1"/>
</dbReference>
<evidence type="ECO:0000256" key="2">
    <source>
        <dbReference type="ARBA" id="ARBA00023125"/>
    </source>
</evidence>
<dbReference type="InterPro" id="IPR010982">
    <property type="entry name" value="Lambda_DNA-bd_dom_sf"/>
</dbReference>
<dbReference type="CDD" id="cd01392">
    <property type="entry name" value="HTH_LacI"/>
    <property type="match status" value="1"/>
</dbReference>
<proteinExistence type="predicted"/>
<dbReference type="STRING" id="545694.TREPR_0081"/>
<evidence type="ECO:0000256" key="3">
    <source>
        <dbReference type="ARBA" id="ARBA00023163"/>
    </source>
</evidence>
<dbReference type="EMBL" id="CP001843">
    <property type="protein sequence ID" value="AEF85116.1"/>
    <property type="molecule type" value="Genomic_DNA"/>
</dbReference>
<evidence type="ECO:0000259" key="4">
    <source>
        <dbReference type="PROSITE" id="PS50932"/>
    </source>
</evidence>
<evidence type="ECO:0000313" key="5">
    <source>
        <dbReference type="EMBL" id="AEF85116.1"/>
    </source>
</evidence>
<keyword evidence="1" id="KW-0805">Transcription regulation</keyword>
<keyword evidence="3" id="KW-0804">Transcription</keyword>
<dbReference type="InterPro" id="IPR000843">
    <property type="entry name" value="HTH_LacI"/>
</dbReference>
<evidence type="ECO:0000256" key="1">
    <source>
        <dbReference type="ARBA" id="ARBA00023015"/>
    </source>
</evidence>
<dbReference type="Proteomes" id="UP000009223">
    <property type="component" value="Chromosome"/>
</dbReference>
<dbReference type="KEGG" id="tpi:TREPR_0081"/>
<dbReference type="PROSITE" id="PS00356">
    <property type="entry name" value="HTH_LACI_1"/>
    <property type="match status" value="1"/>
</dbReference>
<dbReference type="Pfam" id="PF13407">
    <property type="entry name" value="Peripla_BP_4"/>
    <property type="match status" value="1"/>
</dbReference>
<dbReference type="SUPFAM" id="SSF53822">
    <property type="entry name" value="Periplasmic binding protein-like I"/>
    <property type="match status" value="1"/>
</dbReference>
<dbReference type="CDD" id="cd06307">
    <property type="entry name" value="PBP1_sugar_binding"/>
    <property type="match status" value="1"/>
</dbReference>
<keyword evidence="2" id="KW-0238">DNA-binding</keyword>
<keyword evidence="6" id="KW-1185">Reference proteome</keyword>
<reference evidence="6" key="1">
    <citation type="submission" date="2009-12" db="EMBL/GenBank/DDBJ databases">
        <title>Complete sequence of Treponema primitia strain ZAS-2.</title>
        <authorList>
            <person name="Tetu S.G."/>
            <person name="Matson E."/>
            <person name="Ren Q."/>
            <person name="Seshadri R."/>
            <person name="Elbourne L."/>
            <person name="Hassan K.A."/>
            <person name="Durkin A."/>
            <person name="Radune D."/>
            <person name="Mohamoud Y."/>
            <person name="Shay R."/>
            <person name="Jin S."/>
            <person name="Zhang X."/>
            <person name="Lucey K."/>
            <person name="Ballor N.R."/>
            <person name="Ottesen E."/>
            <person name="Rosenthal R."/>
            <person name="Allen A."/>
            <person name="Leadbetter J.R."/>
            <person name="Paulsen I.T."/>
        </authorList>
    </citation>
    <scope>NUCLEOTIDE SEQUENCE [LARGE SCALE GENOMIC DNA]</scope>
    <source>
        <strain evidence="6">ATCC BAA-887 / DSM 12427 / ZAS-2</strain>
    </source>
</reference>
<gene>
    <name evidence="5" type="ordered locus">TREPR_0081</name>
</gene>
<dbReference type="HOGENOM" id="CLU_037628_0_1_12"/>